<name>A0A7S1TBJ9_9RHOD</name>
<dbReference type="Pfam" id="PF02319">
    <property type="entry name" value="WHD_E2F_TDP"/>
    <property type="match status" value="1"/>
</dbReference>
<evidence type="ECO:0000256" key="1">
    <source>
        <dbReference type="ARBA" id="ARBA00010940"/>
    </source>
</evidence>
<dbReference type="GO" id="GO:0000981">
    <property type="term" value="F:DNA-binding transcription factor activity, RNA polymerase II-specific"/>
    <property type="evidence" value="ECO:0007669"/>
    <property type="project" value="TreeGrafter"/>
</dbReference>
<feature type="region of interest" description="Disordered" evidence="6">
    <location>
        <begin position="359"/>
        <end position="419"/>
    </location>
</feature>
<feature type="region of interest" description="Disordered" evidence="6">
    <location>
        <begin position="1"/>
        <end position="89"/>
    </location>
</feature>
<dbReference type="InterPro" id="IPR037241">
    <property type="entry name" value="E2F-DP_heterodim"/>
</dbReference>
<dbReference type="InterPro" id="IPR036390">
    <property type="entry name" value="WH_DNA-bd_sf"/>
</dbReference>
<dbReference type="AlphaFoldDB" id="A0A7S1TBJ9"/>
<feature type="region of interest" description="Disordered" evidence="6">
    <location>
        <begin position="293"/>
        <end position="344"/>
    </location>
</feature>
<keyword evidence="2 5" id="KW-0805">Transcription regulation</keyword>
<accession>A0A7S1TBJ9</accession>
<feature type="compositionally biased region" description="Basic and acidic residues" evidence="6">
    <location>
        <begin position="318"/>
        <end position="342"/>
    </location>
</feature>
<dbReference type="Gene3D" id="6.10.250.540">
    <property type="match status" value="1"/>
</dbReference>
<dbReference type="PANTHER" id="PTHR12081">
    <property type="entry name" value="TRANSCRIPTION FACTOR E2F"/>
    <property type="match status" value="1"/>
</dbReference>
<dbReference type="InterPro" id="IPR015633">
    <property type="entry name" value="E2F"/>
</dbReference>
<dbReference type="CDD" id="cd14660">
    <property type="entry name" value="E2F_DD"/>
    <property type="match status" value="1"/>
</dbReference>
<keyword evidence="3 5" id="KW-0238">DNA-binding</keyword>
<dbReference type="SMART" id="SM01372">
    <property type="entry name" value="E2F_TDP"/>
    <property type="match status" value="1"/>
</dbReference>
<feature type="compositionally biased region" description="Polar residues" evidence="6">
    <location>
        <begin position="65"/>
        <end position="74"/>
    </location>
</feature>
<dbReference type="InterPro" id="IPR003316">
    <property type="entry name" value="E2F_WHTH_DNA-bd_dom"/>
</dbReference>
<evidence type="ECO:0000256" key="5">
    <source>
        <dbReference type="RuleBase" id="RU003796"/>
    </source>
</evidence>
<evidence type="ECO:0000256" key="2">
    <source>
        <dbReference type="ARBA" id="ARBA00023015"/>
    </source>
</evidence>
<dbReference type="GO" id="GO:0090575">
    <property type="term" value="C:RNA polymerase II transcription regulator complex"/>
    <property type="evidence" value="ECO:0007669"/>
    <property type="project" value="TreeGrafter"/>
</dbReference>
<dbReference type="Pfam" id="PF16421">
    <property type="entry name" value="E2F_CC-MB"/>
    <property type="match status" value="1"/>
</dbReference>
<feature type="domain" description="E2F/DP family winged-helix DNA-binding" evidence="7">
    <location>
        <begin position="88"/>
        <end position="153"/>
    </location>
</feature>
<evidence type="ECO:0000256" key="6">
    <source>
        <dbReference type="SAM" id="MobiDB-lite"/>
    </source>
</evidence>
<dbReference type="GO" id="GO:0000978">
    <property type="term" value="F:RNA polymerase II cis-regulatory region sequence-specific DNA binding"/>
    <property type="evidence" value="ECO:0007669"/>
    <property type="project" value="InterPro"/>
</dbReference>
<dbReference type="SUPFAM" id="SSF144074">
    <property type="entry name" value="E2F-DP heterodimerization region"/>
    <property type="match status" value="1"/>
</dbReference>
<dbReference type="InterPro" id="IPR036388">
    <property type="entry name" value="WH-like_DNA-bd_sf"/>
</dbReference>
<feature type="compositionally biased region" description="Basic and acidic residues" evidence="6">
    <location>
        <begin position="163"/>
        <end position="183"/>
    </location>
</feature>
<sequence length="435" mass="48023">MQLKGEIRMKRPREASKKGDSAGADVQKRIREEDVKPVVEMKSERRQNESSTETEQMDGKEKAVSSRSSASTRGAQEASEVPQPTTCRHDNSLQLLTQKFVKLVKDSSDGVLDLNRAAEHLGVSKRRIYDITNVLEGIGIIKKNGKNNYAWKGCQNGTASDGQGKDNEIKNREAADREQKSNEEEIVRLKEEIDRMTEEETHIDEEIVDLTYGLQSVTSGKRDGRYAYVTYADIRAIEELKRDTLIAVRAPPGTELVVPNPDDISPEYHGRRYQIFLNSSGGPIDCVLVSEGMDGTEFGPNDAGASQPEPSNDGLLNEELRGQGESRVDPGLSERDNLDHVDSMPCLSQTGAAVSVPQISASTPVRSPSRDDEMSWEMFMDEGEKSGGGQARDGESQGLRLSPTPMNPDVYLSGDADGTERPIVDLYYQQLVNKD</sequence>
<evidence type="ECO:0000313" key="8">
    <source>
        <dbReference type="EMBL" id="CAD9231014.1"/>
    </source>
</evidence>
<protein>
    <recommendedName>
        <fullName evidence="7">E2F/DP family winged-helix DNA-binding domain-containing protein</fullName>
    </recommendedName>
</protein>
<dbReference type="PANTHER" id="PTHR12081:SF18">
    <property type="entry name" value="TRANSCRIPTION FACTOR E2F2-RELATED"/>
    <property type="match status" value="1"/>
</dbReference>
<reference evidence="8" key="1">
    <citation type="submission" date="2021-01" db="EMBL/GenBank/DDBJ databases">
        <authorList>
            <person name="Corre E."/>
            <person name="Pelletier E."/>
            <person name="Niang G."/>
            <person name="Scheremetjew M."/>
            <person name="Finn R."/>
            <person name="Kale V."/>
            <person name="Holt S."/>
            <person name="Cochrane G."/>
            <person name="Meng A."/>
            <person name="Brown T."/>
            <person name="Cohen L."/>
        </authorList>
    </citation>
    <scope>NUCLEOTIDE SEQUENCE</scope>
    <source>
        <strain evidence="8">SAG 36.94</strain>
    </source>
</reference>
<dbReference type="FunFam" id="1.10.10.10:FF:000008">
    <property type="entry name" value="E2F transcription factor 1"/>
    <property type="match status" value="1"/>
</dbReference>
<keyword evidence="4 5" id="KW-0804">Transcription</keyword>
<proteinExistence type="inferred from homology"/>
<feature type="region of interest" description="Disordered" evidence="6">
    <location>
        <begin position="155"/>
        <end position="183"/>
    </location>
</feature>
<dbReference type="InterPro" id="IPR032198">
    <property type="entry name" value="E2F_CC-MB"/>
</dbReference>
<dbReference type="SUPFAM" id="SSF46785">
    <property type="entry name" value="Winged helix' DNA-binding domain"/>
    <property type="match status" value="1"/>
</dbReference>
<dbReference type="EMBL" id="HBGH01005705">
    <property type="protein sequence ID" value="CAD9231014.1"/>
    <property type="molecule type" value="Transcribed_RNA"/>
</dbReference>
<evidence type="ECO:0000256" key="3">
    <source>
        <dbReference type="ARBA" id="ARBA00023125"/>
    </source>
</evidence>
<dbReference type="GO" id="GO:0046983">
    <property type="term" value="F:protein dimerization activity"/>
    <property type="evidence" value="ECO:0007669"/>
    <property type="project" value="InterPro"/>
</dbReference>
<evidence type="ECO:0000259" key="7">
    <source>
        <dbReference type="SMART" id="SM01372"/>
    </source>
</evidence>
<dbReference type="Gene3D" id="1.10.10.10">
    <property type="entry name" value="Winged helix-like DNA-binding domain superfamily/Winged helix DNA-binding domain"/>
    <property type="match status" value="1"/>
</dbReference>
<feature type="compositionally biased region" description="Basic and acidic residues" evidence="6">
    <location>
        <begin position="1"/>
        <end position="48"/>
    </location>
</feature>
<evidence type="ECO:0000256" key="4">
    <source>
        <dbReference type="ARBA" id="ARBA00023163"/>
    </source>
</evidence>
<comment type="similarity">
    <text evidence="1 5">Belongs to the E2F/DP family.</text>
</comment>
<gene>
    <name evidence="8" type="ORF">CCAE0312_LOCUS3068</name>
</gene>
<organism evidence="8">
    <name type="scientific">Compsopogon caeruleus</name>
    <dbReference type="NCBI Taxonomy" id="31354"/>
    <lineage>
        <taxon>Eukaryota</taxon>
        <taxon>Rhodophyta</taxon>
        <taxon>Compsopogonophyceae</taxon>
        <taxon>Compsopogonales</taxon>
        <taxon>Compsopogonaceae</taxon>
        <taxon>Compsopogon</taxon>
    </lineage>
</organism>
<comment type="subcellular location">
    <subcellularLocation>
        <location evidence="5">Nucleus</location>
    </subcellularLocation>
</comment>
<keyword evidence="5" id="KW-0539">Nucleus</keyword>